<evidence type="ECO:0000313" key="2">
    <source>
        <dbReference type="EMBL" id="CAH1404603.1"/>
    </source>
</evidence>
<proteinExistence type="predicted"/>
<dbReference type="EMBL" id="OV725082">
    <property type="protein sequence ID" value="CAH1404603.1"/>
    <property type="molecule type" value="Genomic_DNA"/>
</dbReference>
<feature type="compositionally biased region" description="Polar residues" evidence="1">
    <location>
        <begin position="225"/>
        <end position="245"/>
    </location>
</feature>
<keyword evidence="3" id="KW-1185">Reference proteome</keyword>
<dbReference type="Proteomes" id="UP001152798">
    <property type="component" value="Chromosome 6"/>
</dbReference>
<reference evidence="2" key="1">
    <citation type="submission" date="2022-01" db="EMBL/GenBank/DDBJ databases">
        <authorList>
            <person name="King R."/>
        </authorList>
    </citation>
    <scope>NUCLEOTIDE SEQUENCE</scope>
</reference>
<evidence type="ECO:0000313" key="3">
    <source>
        <dbReference type="Proteomes" id="UP001152798"/>
    </source>
</evidence>
<organism evidence="2 3">
    <name type="scientific">Nezara viridula</name>
    <name type="common">Southern green stink bug</name>
    <name type="synonym">Cimex viridulus</name>
    <dbReference type="NCBI Taxonomy" id="85310"/>
    <lineage>
        <taxon>Eukaryota</taxon>
        <taxon>Metazoa</taxon>
        <taxon>Ecdysozoa</taxon>
        <taxon>Arthropoda</taxon>
        <taxon>Hexapoda</taxon>
        <taxon>Insecta</taxon>
        <taxon>Pterygota</taxon>
        <taxon>Neoptera</taxon>
        <taxon>Paraneoptera</taxon>
        <taxon>Hemiptera</taxon>
        <taxon>Heteroptera</taxon>
        <taxon>Panheteroptera</taxon>
        <taxon>Pentatomomorpha</taxon>
        <taxon>Pentatomoidea</taxon>
        <taxon>Pentatomidae</taxon>
        <taxon>Pentatominae</taxon>
        <taxon>Nezara</taxon>
    </lineage>
</organism>
<gene>
    <name evidence="2" type="ORF">NEZAVI_LOCUS12979</name>
</gene>
<evidence type="ECO:0000256" key="1">
    <source>
        <dbReference type="SAM" id="MobiDB-lite"/>
    </source>
</evidence>
<dbReference type="OrthoDB" id="10652267at2759"/>
<name>A0A9P0MRL0_NEZVI</name>
<protein>
    <submittedName>
        <fullName evidence="2">Uncharacterized protein</fullName>
    </submittedName>
</protein>
<accession>A0A9P0MRL0</accession>
<feature type="region of interest" description="Disordered" evidence="1">
    <location>
        <begin position="215"/>
        <end position="245"/>
    </location>
</feature>
<sequence>MFNMPIDREYCELKSWSSLQDSLLEQIASSKRDASKKKLRGQMEIFSIPEYLKKVYEIDTEHEKRLKQNKKWQVLQKKKPAVHINISDDTENRITKNVLTEKIKLNTGLEKKCIAKEHVSKSLDKKIAAKFKKNVINPQNQHFQIATPTKNIHSSPSNNGFLITKLSSSTTLIKKLPTTEKTLSKLQLSFPEPTTLPASSTLSVSPIASRNKKEISSEIPHLGRLNNSSEITPGTSETVMNSSPVSLSEVPQSYSKLSFNAWKTSKPIRQYGSSSKNSRKSVESAPSQWSIENITLSMNSSVTSTEKAEFCSSETMMTETFSPLLTIPSFHNEWTEPEIYYTPKLIDVTKSYDCSSPDLLNPFHSIQLDEPTTYFSSHFTASPLSFGEL</sequence>
<dbReference type="AlphaFoldDB" id="A0A9P0MRL0"/>